<dbReference type="SUPFAM" id="SSF52540">
    <property type="entry name" value="P-loop containing nucleoside triphosphate hydrolases"/>
    <property type="match status" value="1"/>
</dbReference>
<dbReference type="Gene3D" id="3.40.50.300">
    <property type="entry name" value="P-loop containing nucleotide triphosphate hydrolases"/>
    <property type="match status" value="1"/>
</dbReference>
<evidence type="ECO:0000313" key="3">
    <source>
        <dbReference type="Proteomes" id="UP001527925"/>
    </source>
</evidence>
<dbReference type="PROSITE" id="PS51421">
    <property type="entry name" value="RAS"/>
    <property type="match status" value="1"/>
</dbReference>
<evidence type="ECO:0000256" key="1">
    <source>
        <dbReference type="ARBA" id="ARBA00022741"/>
    </source>
</evidence>
<sequence>MQGAMNRQRGHLGTKAAVGFIKRLKILSMGDPGVGKSCLIKRYCEGRFVPEYVTTIGIDFGVKTVKYETDEFKVNFWDVGGDPIYFDIRNEFYKDTHGTMLVVDVSSRRSFESIERWMTELRSYANTNVVMFLVANKIDVQPRVVSTTECESVAHKIGAKYFETSAVTGEGVADMFDRLFLSAAAIHRALSWTLWFLLVLPSPSLELANSFQPGAVSSVPASGSNAELNALFNLSTQTSGLSKGDGQIMFMRWFTWDGDRSTSPSTYTAAFWVVVDDYSQLVVPNSVSLLVPAASTASAYRNVSLFYYQTVNNRAKVICNLKPRRMWIKTDFDWAVSGRTVLLNLDGGQVSSCDWAPTNCVGSPNSYALDDICADSCTGQTCGYNITLRVAWTGTDARGSRLTSYSRDIWRLQNSLQS</sequence>
<proteinExistence type="predicted"/>
<reference evidence="2 3" key="1">
    <citation type="submission" date="2023-09" db="EMBL/GenBank/DDBJ databases">
        <title>Pangenome analysis of Batrachochytrium dendrobatidis and related Chytrids.</title>
        <authorList>
            <person name="Yacoub M.N."/>
            <person name="Stajich J.E."/>
            <person name="James T.Y."/>
        </authorList>
    </citation>
    <scope>NUCLEOTIDE SEQUENCE [LARGE SCALE GENOMIC DNA]</scope>
    <source>
        <strain evidence="2 3">JEL0888</strain>
    </source>
</reference>
<gene>
    <name evidence="2" type="ORF">HK105_200735</name>
</gene>
<dbReference type="SMART" id="SM00173">
    <property type="entry name" value="RAS"/>
    <property type="match status" value="1"/>
</dbReference>
<dbReference type="PROSITE" id="PS51419">
    <property type="entry name" value="RAB"/>
    <property type="match status" value="1"/>
</dbReference>
<dbReference type="SMART" id="SM00177">
    <property type="entry name" value="ARF"/>
    <property type="match status" value="1"/>
</dbReference>
<dbReference type="SMART" id="SM00174">
    <property type="entry name" value="RHO"/>
    <property type="match status" value="1"/>
</dbReference>
<evidence type="ECO:0000313" key="2">
    <source>
        <dbReference type="EMBL" id="KAL2919818.1"/>
    </source>
</evidence>
<dbReference type="PRINTS" id="PR00449">
    <property type="entry name" value="RASTRNSFRMNG"/>
</dbReference>
<dbReference type="NCBIfam" id="TIGR00231">
    <property type="entry name" value="small_GTP"/>
    <property type="match status" value="1"/>
</dbReference>
<dbReference type="SMART" id="SM00175">
    <property type="entry name" value="RAB"/>
    <property type="match status" value="1"/>
</dbReference>
<dbReference type="InterPro" id="IPR027417">
    <property type="entry name" value="P-loop_NTPase"/>
</dbReference>
<accession>A0ABR4NJW8</accession>
<dbReference type="PROSITE" id="PS51417">
    <property type="entry name" value="ARF"/>
    <property type="match status" value="1"/>
</dbReference>
<dbReference type="SMART" id="SM00176">
    <property type="entry name" value="RAN"/>
    <property type="match status" value="1"/>
</dbReference>
<dbReference type="Proteomes" id="UP001527925">
    <property type="component" value="Unassembled WGS sequence"/>
</dbReference>
<protein>
    <submittedName>
        <fullName evidence="2">Uncharacterized protein</fullName>
    </submittedName>
</protein>
<dbReference type="EMBL" id="JADGIZ020000002">
    <property type="protein sequence ID" value="KAL2919818.1"/>
    <property type="molecule type" value="Genomic_DNA"/>
</dbReference>
<organism evidence="2 3">
    <name type="scientific">Polyrhizophydium stewartii</name>
    <dbReference type="NCBI Taxonomy" id="2732419"/>
    <lineage>
        <taxon>Eukaryota</taxon>
        <taxon>Fungi</taxon>
        <taxon>Fungi incertae sedis</taxon>
        <taxon>Chytridiomycota</taxon>
        <taxon>Chytridiomycota incertae sedis</taxon>
        <taxon>Chytridiomycetes</taxon>
        <taxon>Rhizophydiales</taxon>
        <taxon>Rhizophydiales incertae sedis</taxon>
        <taxon>Polyrhizophydium</taxon>
    </lineage>
</organism>
<dbReference type="InterPro" id="IPR005225">
    <property type="entry name" value="Small_GTP-bd"/>
</dbReference>
<name>A0ABR4NJW8_9FUNG</name>
<dbReference type="PANTHER" id="PTHR47978">
    <property type="match status" value="1"/>
</dbReference>
<keyword evidence="3" id="KW-1185">Reference proteome</keyword>
<dbReference type="InterPro" id="IPR001806">
    <property type="entry name" value="Small_GTPase"/>
</dbReference>
<dbReference type="Pfam" id="PF00071">
    <property type="entry name" value="Ras"/>
    <property type="match status" value="1"/>
</dbReference>
<comment type="caution">
    <text evidence="2">The sequence shown here is derived from an EMBL/GenBank/DDBJ whole genome shotgun (WGS) entry which is preliminary data.</text>
</comment>
<keyword evidence="1" id="KW-0547">Nucleotide-binding</keyword>